<dbReference type="GO" id="GO:0016042">
    <property type="term" value="P:lipid catabolic process"/>
    <property type="evidence" value="ECO:0007669"/>
    <property type="project" value="InterPro"/>
</dbReference>
<dbReference type="Proteomes" id="UP000004728">
    <property type="component" value="Unassembled WGS sequence"/>
</dbReference>
<dbReference type="STRING" id="983920.Y88_0284"/>
<name>F1ZAZ0_9SPHN</name>
<proteinExistence type="inferred from homology"/>
<dbReference type="AlphaFoldDB" id="F1ZAZ0"/>
<dbReference type="InterPro" id="IPR008475">
    <property type="entry name" value="PLipase_C_C"/>
</dbReference>
<evidence type="ECO:0000256" key="2">
    <source>
        <dbReference type="ARBA" id="ARBA00012018"/>
    </source>
</evidence>
<dbReference type="InParanoid" id="F1ZAZ0"/>
<dbReference type="Gene3D" id="3.40.720.10">
    <property type="entry name" value="Alkaline Phosphatase, subunit A"/>
    <property type="match status" value="1"/>
</dbReference>
<evidence type="ECO:0000256" key="3">
    <source>
        <dbReference type="ARBA" id="ARBA00022801"/>
    </source>
</evidence>
<dbReference type="InterPro" id="IPR007312">
    <property type="entry name" value="Phosphoesterase"/>
</dbReference>
<reference evidence="6 7" key="1">
    <citation type="journal article" date="2012" name="J. Bacteriol.">
        <title>Draft Genome Sequence of Novosphingobium nitrogenifigens Y88T.</title>
        <authorList>
            <person name="Strabala T.J."/>
            <person name="Macdonald L."/>
            <person name="Liu V."/>
            <person name="Smit A.M."/>
        </authorList>
    </citation>
    <scope>NUCLEOTIDE SEQUENCE [LARGE SCALE GENOMIC DNA]</scope>
    <source>
        <strain evidence="6 7">DSM 19370</strain>
    </source>
</reference>
<dbReference type="CDD" id="cd16014">
    <property type="entry name" value="PLC"/>
    <property type="match status" value="1"/>
</dbReference>
<evidence type="ECO:0000313" key="6">
    <source>
        <dbReference type="EMBL" id="EGD58232.1"/>
    </source>
</evidence>
<dbReference type="eggNOG" id="COG3511">
    <property type="taxonomic scope" value="Bacteria"/>
</dbReference>
<dbReference type="PROSITE" id="PS51318">
    <property type="entry name" value="TAT"/>
    <property type="match status" value="1"/>
</dbReference>
<dbReference type="OrthoDB" id="9770871at2"/>
<dbReference type="RefSeq" id="WP_008067144.1">
    <property type="nucleotide sequence ID" value="NZ_AQWK01000006.1"/>
</dbReference>
<evidence type="ECO:0000256" key="4">
    <source>
        <dbReference type="SAM" id="MobiDB-lite"/>
    </source>
</evidence>
<dbReference type="InterPro" id="IPR006311">
    <property type="entry name" value="TAT_signal"/>
</dbReference>
<gene>
    <name evidence="6" type="ORF">Y88_0284</name>
</gene>
<keyword evidence="7" id="KW-1185">Reference proteome</keyword>
<dbReference type="Pfam" id="PF04185">
    <property type="entry name" value="Phosphoesterase"/>
    <property type="match status" value="1"/>
</dbReference>
<evidence type="ECO:0000259" key="5">
    <source>
        <dbReference type="Pfam" id="PF05506"/>
    </source>
</evidence>
<protein>
    <recommendedName>
        <fullName evidence="2">phospholipase C</fullName>
        <ecNumber evidence="2">3.1.4.3</ecNumber>
    </recommendedName>
</protein>
<comment type="similarity">
    <text evidence="1">Belongs to the bacterial phospholipase C family.</text>
</comment>
<feature type="domain" description="Bacterial phospholipase C C-terminal" evidence="5">
    <location>
        <begin position="522"/>
        <end position="610"/>
    </location>
</feature>
<dbReference type="PANTHER" id="PTHR31956">
    <property type="entry name" value="NON-SPECIFIC PHOSPHOLIPASE C4-RELATED"/>
    <property type="match status" value="1"/>
</dbReference>
<evidence type="ECO:0000313" key="7">
    <source>
        <dbReference type="Proteomes" id="UP000004728"/>
    </source>
</evidence>
<dbReference type="PANTHER" id="PTHR31956:SF36">
    <property type="entry name" value="NON-HEMOLYTIC PHOSPHOLIPASE C"/>
    <property type="match status" value="1"/>
</dbReference>
<sequence length="709" mass="76821">MLDRRSLLRRSLEGAALAAISPTLARAAAIGPDRRTGTLGDIAHIVVLMQENRSFDHYFGTMAGVRGFGDRFPIPLVPGPDGKRRSVWDQRDDASEHPRLIRPFRMATRAHFDLMRVAGTPHNWPDAQAAWDHGRMGHWPEAKTERAMAYFGAEDLPFQYAMADAFTLCDAYHCSMQTGTNCNRLFLWTGTNDPMGKGGGPAIENPDDDLTKPDTASSPRFFWTTYPERLEQAGVSWAVYQDMADFFSDNPLANFIQFRAAYRGDPGARPVLRDKGLSTRALDALRADVLADRLPQISWIVATAEGSEHPGPSSPAQGAAYTAEVIAALTANPAVWARTALIVNFDENDGFFDHVPPPAPPSPDVDAPGGFAGDSTIATTGEYHRLHAPGAMSDFPGLRGRPYGLGPRVPMYVLSPWTRGGRVFSEVADHTSVLRLMEARFGVAESNITDWRRAICSDLVPVFDFSAGARPAARGARLTPALEATMRDAPARRAAAQAIANQPAPSAPEDQPLPRQAPGIRPACPSRYHLETTGELDPARGVFRLHLAAGEGLGAVFHVYDRLRLSAVPRRYTVEAGKALEGEWLLQGKDRAYDLWVLGPGGFHRAFVGRGGHEPQVAWEIAGDRLRVSVGAGHGGLAVRPGAYAAQHGEWTVPADGGTHEWLLAPTHGWHDLVLRGPEGWERRIAGCVAGAWPAISDPALGVVPPIGI</sequence>
<evidence type="ECO:0000256" key="1">
    <source>
        <dbReference type="ARBA" id="ARBA00009717"/>
    </source>
</evidence>
<feature type="compositionally biased region" description="Low complexity" evidence="4">
    <location>
        <begin position="496"/>
        <end position="508"/>
    </location>
</feature>
<dbReference type="NCBIfam" id="TIGR03396">
    <property type="entry name" value="PC_PLC"/>
    <property type="match status" value="1"/>
</dbReference>
<dbReference type="HOGENOM" id="CLU_008770_1_0_5"/>
<accession>F1ZAZ0</accession>
<dbReference type="Pfam" id="PF05506">
    <property type="entry name" value="PLipase_C_C"/>
    <property type="match status" value="1"/>
</dbReference>
<dbReference type="EMBL" id="AEWJ01000044">
    <property type="protein sequence ID" value="EGD58232.1"/>
    <property type="molecule type" value="Genomic_DNA"/>
</dbReference>
<feature type="region of interest" description="Disordered" evidence="4">
    <location>
        <begin position="496"/>
        <end position="526"/>
    </location>
</feature>
<comment type="caution">
    <text evidence="6">The sequence shown here is derived from an EMBL/GenBank/DDBJ whole genome shotgun (WGS) entry which is preliminary data.</text>
</comment>
<dbReference type="GO" id="GO:0034480">
    <property type="term" value="F:phosphatidylcholine phospholipase C activity"/>
    <property type="evidence" value="ECO:0007669"/>
    <property type="project" value="UniProtKB-EC"/>
</dbReference>
<dbReference type="InterPro" id="IPR017850">
    <property type="entry name" value="Alkaline_phosphatase_core_sf"/>
</dbReference>
<keyword evidence="3" id="KW-0378">Hydrolase</keyword>
<dbReference type="EC" id="3.1.4.3" evidence="2"/>
<organism evidence="6 7">
    <name type="scientific">Novosphingobium nitrogenifigens DSM 19370</name>
    <dbReference type="NCBI Taxonomy" id="983920"/>
    <lineage>
        <taxon>Bacteria</taxon>
        <taxon>Pseudomonadati</taxon>
        <taxon>Pseudomonadota</taxon>
        <taxon>Alphaproteobacteria</taxon>
        <taxon>Sphingomonadales</taxon>
        <taxon>Sphingomonadaceae</taxon>
        <taxon>Novosphingobium</taxon>
    </lineage>
</organism>
<dbReference type="InterPro" id="IPR017767">
    <property type="entry name" value="PC-PLC"/>
</dbReference>